<dbReference type="Pfam" id="PF21032">
    <property type="entry name" value="PROPPIN"/>
    <property type="match status" value="1"/>
</dbReference>
<dbReference type="PANTHER" id="PTHR11227">
    <property type="entry name" value="WD-REPEAT PROTEIN INTERACTING WITH PHOSPHOINOSIDES WIPI -RELATED"/>
    <property type="match status" value="1"/>
</dbReference>
<dbReference type="GO" id="GO:0005774">
    <property type="term" value="C:vacuolar membrane"/>
    <property type="evidence" value="ECO:0007669"/>
    <property type="project" value="UniProtKB-SubCell"/>
</dbReference>
<protein>
    <recommendedName>
        <fullName evidence="8">BCAS3 domain-containing protein</fullName>
    </recommendedName>
</protein>
<evidence type="ECO:0000256" key="5">
    <source>
        <dbReference type="SAM" id="MobiDB-lite"/>
    </source>
</evidence>
<proteinExistence type="inferred from homology"/>
<dbReference type="AlphaFoldDB" id="A0A178D8C6"/>
<dbReference type="InterPro" id="IPR001680">
    <property type="entry name" value="WD40_rpt"/>
</dbReference>
<evidence type="ECO:0000313" key="6">
    <source>
        <dbReference type="EMBL" id="OAL37832.1"/>
    </source>
</evidence>
<evidence type="ECO:0008006" key="8">
    <source>
        <dbReference type="Google" id="ProtNLM"/>
    </source>
</evidence>
<evidence type="ECO:0000313" key="7">
    <source>
        <dbReference type="Proteomes" id="UP000185904"/>
    </source>
</evidence>
<sequence length="620" mass="67498">MNTRPVIDDSAGPIALSASFNSDASCFAIGLDSGFCVFNSDPCELKASRDLNAGIGTAEMLGRYNYLALVGGGKNPRWPQTKVMIWDDAKQKVAITLEQKTAVLRVRLTKSWIAIAIQNSINLYKFSSPPERTAIFETADNPLGLCCLGSRIVAFPGRSPGKVQLVELGSGNVSIIPAHTSALRAMDLSRDGQLLATASETGTLIRVFSTANCTKIAELRRGVDPAYIFSIAISPDCNMLAVTSDKSTLHVFDLPPNPSSQSQPTSPLSPTSQQRRSQSPHIPALPEEEPATNQKWGFLSKIPLLPRVFSDIYSFASAHFEMGDETAGFNQSTLSYLPALGSLPNRPQKGILGWIENSTIICIGTGRDARWERFRVGERPGVSDEAKTIKNGTVKYLASGAQVAVSDYGNGHHHSADRYQAQRDSENIPRRTSVAPYPPKSIRKDTFLDTFEPGKGKKKTKTHENLYVEENGSKARPTSYSSGINGRNADYHFDLILISTPPAEKRKKVDRERLLTESEIKVESTQIHANQSIFNSKSPKAPAVEVQVTVDIANAETDKTAALGAKAEGENAAVLAIARIQSQEQDPTDSKVAEMSPGRSQGSEQAPDQDQNLRHDQYRD</sequence>
<accession>A0A178D8C6</accession>
<evidence type="ECO:0000256" key="2">
    <source>
        <dbReference type="ARBA" id="ARBA00022574"/>
    </source>
</evidence>
<feature type="region of interest" description="Disordered" evidence="5">
    <location>
        <begin position="579"/>
        <end position="620"/>
    </location>
</feature>
<comment type="similarity">
    <text evidence="4">Belongs to the WD repeat PROPPIN family.</text>
</comment>
<evidence type="ECO:0000256" key="1">
    <source>
        <dbReference type="ARBA" id="ARBA00004148"/>
    </source>
</evidence>
<keyword evidence="2" id="KW-0853">WD repeat</keyword>
<keyword evidence="3" id="KW-0677">Repeat</keyword>
<keyword evidence="7" id="KW-1185">Reference proteome</keyword>
<feature type="compositionally biased region" description="Polar residues" evidence="5">
    <location>
        <begin position="598"/>
        <end position="610"/>
    </location>
</feature>
<reference evidence="6 7" key="1">
    <citation type="submission" date="2016-03" db="EMBL/GenBank/DDBJ databases">
        <title>The draft genome sequence of Fonsecaea nubica causative agent of cutaneous subcutaneous infection in human host.</title>
        <authorList>
            <person name="Costa F."/>
            <person name="Sybren D.H."/>
            <person name="Raittz R.T."/>
            <person name="Weiss V.A."/>
            <person name="Leao A.C."/>
            <person name="Gomes R."/>
            <person name="De Souza E.M."/>
            <person name="Pedrosa F.O."/>
            <person name="Steffens M.B."/>
            <person name="Bombassaro A."/>
            <person name="Tadra-Sfeir M.Z."/>
            <person name="Moreno L.F."/>
            <person name="Najafzadeh M.J."/>
            <person name="Felipe M.S."/>
            <person name="Teixeira M."/>
            <person name="Sun J."/>
            <person name="Xi L."/>
            <person name="Castro M.A."/>
            <person name="Vicente V.A."/>
        </authorList>
    </citation>
    <scope>NUCLEOTIDE SEQUENCE [LARGE SCALE GENOMIC DNA]</scope>
    <source>
        <strain evidence="6 7">CBS 269.64</strain>
    </source>
</reference>
<evidence type="ECO:0000256" key="4">
    <source>
        <dbReference type="ARBA" id="ARBA00025740"/>
    </source>
</evidence>
<dbReference type="SMART" id="SM00320">
    <property type="entry name" value="WD40"/>
    <property type="match status" value="2"/>
</dbReference>
<dbReference type="EMBL" id="LVCJ01000013">
    <property type="protein sequence ID" value="OAL37832.1"/>
    <property type="molecule type" value="Genomic_DNA"/>
</dbReference>
<dbReference type="SUPFAM" id="SSF50978">
    <property type="entry name" value="WD40 repeat-like"/>
    <property type="match status" value="1"/>
</dbReference>
<evidence type="ECO:0000256" key="3">
    <source>
        <dbReference type="ARBA" id="ARBA00022737"/>
    </source>
</evidence>
<dbReference type="GeneID" id="34586432"/>
<comment type="subcellular location">
    <subcellularLocation>
        <location evidence="1">Vacuole membrane</location>
        <topology evidence="1">Peripheral membrane protein</topology>
    </subcellularLocation>
</comment>
<dbReference type="RefSeq" id="XP_022502844.1">
    <property type="nucleotide sequence ID" value="XM_022641313.1"/>
</dbReference>
<comment type="caution">
    <text evidence="6">The sequence shown here is derived from an EMBL/GenBank/DDBJ whole genome shotgun (WGS) entry which is preliminary data.</text>
</comment>
<feature type="region of interest" description="Disordered" evidence="5">
    <location>
        <begin position="251"/>
        <end position="290"/>
    </location>
</feature>
<organism evidence="6 7">
    <name type="scientific">Fonsecaea nubica</name>
    <dbReference type="NCBI Taxonomy" id="856822"/>
    <lineage>
        <taxon>Eukaryota</taxon>
        <taxon>Fungi</taxon>
        <taxon>Dikarya</taxon>
        <taxon>Ascomycota</taxon>
        <taxon>Pezizomycotina</taxon>
        <taxon>Eurotiomycetes</taxon>
        <taxon>Chaetothyriomycetidae</taxon>
        <taxon>Chaetothyriales</taxon>
        <taxon>Herpotrichiellaceae</taxon>
        <taxon>Fonsecaea</taxon>
    </lineage>
</organism>
<dbReference type="InterPro" id="IPR048720">
    <property type="entry name" value="PROPPIN"/>
</dbReference>
<dbReference type="OrthoDB" id="1667587at2759"/>
<feature type="compositionally biased region" description="Basic and acidic residues" evidence="5">
    <location>
        <begin position="611"/>
        <end position="620"/>
    </location>
</feature>
<dbReference type="InterPro" id="IPR036322">
    <property type="entry name" value="WD40_repeat_dom_sf"/>
</dbReference>
<name>A0A178D8C6_9EURO</name>
<gene>
    <name evidence="6" type="ORF">AYO20_03009</name>
</gene>
<dbReference type="InterPro" id="IPR015943">
    <property type="entry name" value="WD40/YVTN_repeat-like_dom_sf"/>
</dbReference>
<feature type="region of interest" description="Disordered" evidence="5">
    <location>
        <begin position="410"/>
        <end position="460"/>
    </location>
</feature>
<feature type="compositionally biased region" description="Basic and acidic residues" evidence="5">
    <location>
        <begin position="442"/>
        <end position="455"/>
    </location>
</feature>
<dbReference type="Gene3D" id="2.130.10.10">
    <property type="entry name" value="YVTN repeat-like/Quinoprotein amine dehydrogenase"/>
    <property type="match status" value="1"/>
</dbReference>
<feature type="compositionally biased region" description="Low complexity" evidence="5">
    <location>
        <begin position="259"/>
        <end position="280"/>
    </location>
</feature>
<dbReference type="Proteomes" id="UP000185904">
    <property type="component" value="Unassembled WGS sequence"/>
</dbReference>
<feature type="compositionally biased region" description="Basic and acidic residues" evidence="5">
    <location>
        <begin position="414"/>
        <end position="429"/>
    </location>
</feature>